<feature type="chain" id="PRO_5004218189" evidence="1">
    <location>
        <begin position="21"/>
        <end position="124"/>
    </location>
</feature>
<accession>Q2W1U5</accession>
<evidence type="ECO:0000259" key="2">
    <source>
        <dbReference type="Pfam" id="PF09699"/>
    </source>
</evidence>
<gene>
    <name evidence="3" type="ordered locus">amb3376</name>
</gene>
<dbReference type="EMBL" id="AP007255">
    <property type="protein sequence ID" value="BAE52180.1"/>
    <property type="molecule type" value="Genomic_DNA"/>
</dbReference>
<proteinExistence type="predicted"/>
<feature type="domain" description="Doubled CXXCH motif" evidence="2">
    <location>
        <begin position="69"/>
        <end position="100"/>
    </location>
</feature>
<evidence type="ECO:0000313" key="4">
    <source>
        <dbReference type="Proteomes" id="UP000007058"/>
    </source>
</evidence>
<dbReference type="RefSeq" id="WP_011385736.1">
    <property type="nucleotide sequence ID" value="NC_007626.1"/>
</dbReference>
<feature type="signal peptide" evidence="1">
    <location>
        <begin position="1"/>
        <end position="20"/>
    </location>
</feature>
<dbReference type="AlphaFoldDB" id="Q2W1U5"/>
<dbReference type="OrthoDB" id="9790557at2"/>
<sequence length="124" mass="13135">MLARLLLGVLMMLGAAAATAADLPALPKAKGEACIASAEVMRRDHPDMLKHQRDETLRLGIRGAKASLKECVACHATQAADGHAVPVNDPGQFCQSCHAYAAVKPDCFECHATTPKTTIKEASR</sequence>
<keyword evidence="1" id="KW-0732">Signal</keyword>
<reference evidence="3 4" key="1">
    <citation type="journal article" date="2005" name="DNA Res.">
        <title>Complete genome sequence of the facultative anaerobic magnetotactic bacterium Magnetospirillum sp. strain AMB-1.</title>
        <authorList>
            <person name="Matsunaga T."/>
            <person name="Okamura Y."/>
            <person name="Fukuda Y."/>
            <person name="Wahyudi A.T."/>
            <person name="Murase Y."/>
            <person name="Takeyama H."/>
        </authorList>
    </citation>
    <scope>NUCLEOTIDE SEQUENCE [LARGE SCALE GENOMIC DNA]</scope>
    <source>
        <strain evidence="4">ATCC 700264 / AMB-1</strain>
    </source>
</reference>
<dbReference type="Proteomes" id="UP000007058">
    <property type="component" value="Chromosome"/>
</dbReference>
<name>Q2W1U5_PARM1</name>
<dbReference type="Pfam" id="PF09699">
    <property type="entry name" value="Paired_CXXCH_1"/>
    <property type="match status" value="1"/>
</dbReference>
<dbReference type="HOGENOM" id="CLU_130444_1_2_5"/>
<dbReference type="Gene3D" id="3.90.10.10">
    <property type="entry name" value="Cytochrome C3"/>
    <property type="match status" value="1"/>
</dbReference>
<evidence type="ECO:0000313" key="3">
    <source>
        <dbReference type="EMBL" id="BAE52180.1"/>
    </source>
</evidence>
<evidence type="ECO:0000256" key="1">
    <source>
        <dbReference type="SAM" id="SignalP"/>
    </source>
</evidence>
<dbReference type="STRING" id="342108.amb3376"/>
<dbReference type="InterPro" id="IPR010177">
    <property type="entry name" value="Paired_CXXCH_1"/>
</dbReference>
<keyword evidence="4" id="KW-1185">Reference proteome</keyword>
<dbReference type="KEGG" id="mag:amb3376"/>
<dbReference type="InterPro" id="IPR036280">
    <property type="entry name" value="Multihaem_cyt_sf"/>
</dbReference>
<organism evidence="3 4">
    <name type="scientific">Paramagnetospirillum magneticum (strain ATCC 700264 / AMB-1)</name>
    <name type="common">Magnetospirillum magneticum</name>
    <dbReference type="NCBI Taxonomy" id="342108"/>
    <lineage>
        <taxon>Bacteria</taxon>
        <taxon>Pseudomonadati</taxon>
        <taxon>Pseudomonadota</taxon>
        <taxon>Alphaproteobacteria</taxon>
        <taxon>Rhodospirillales</taxon>
        <taxon>Magnetospirillaceae</taxon>
        <taxon>Paramagnetospirillum</taxon>
    </lineage>
</organism>
<protein>
    <submittedName>
        <fullName evidence="3">Hdr-like menaquinol oxidoreductase cytochrome c subunit</fullName>
    </submittedName>
</protein>
<dbReference type="SUPFAM" id="SSF48695">
    <property type="entry name" value="Multiheme cytochromes"/>
    <property type="match status" value="1"/>
</dbReference>